<dbReference type="EMBL" id="WJYN01000008">
    <property type="protein sequence ID" value="MRT00787.1"/>
    <property type="molecule type" value="Genomic_DNA"/>
</dbReference>
<sequence>METTVTAKLGRVEVRTAQRSDHRWASEFRYIPNGGPPSDWTEAYAPEGFVSVGMALSAGILLGKDAAENRAQTSHAG</sequence>
<dbReference type="Proteomes" id="UP000441032">
    <property type="component" value="Unassembled WGS sequence"/>
</dbReference>
<evidence type="ECO:0000313" key="1">
    <source>
        <dbReference type="EMBL" id="MRT00787.1"/>
    </source>
</evidence>
<proteinExistence type="predicted"/>
<reference evidence="1 2" key="1">
    <citation type="submission" date="2019-11" db="EMBL/GenBank/DDBJ databases">
        <title>Phenotypic characterization of an OXA-22 and OXA-60 co-producing Ralstonia pickettii clinical strain.</title>
        <authorList>
            <person name="He F."/>
        </authorList>
    </citation>
    <scope>NUCLEOTIDE SEQUENCE [LARGE SCALE GENOMIC DNA]</scope>
    <source>
        <strain evidence="1 2">PSLESD1</strain>
    </source>
</reference>
<accession>A0A7X2HQH8</accession>
<protein>
    <submittedName>
        <fullName evidence="1">Uncharacterized protein</fullName>
    </submittedName>
</protein>
<gene>
    <name evidence="1" type="ORF">GJQ57_19265</name>
</gene>
<evidence type="ECO:0000313" key="2">
    <source>
        <dbReference type="Proteomes" id="UP000441032"/>
    </source>
</evidence>
<organism evidence="1 2">
    <name type="scientific">Ralstonia pickettii</name>
    <name type="common">Burkholderia pickettii</name>
    <dbReference type="NCBI Taxonomy" id="329"/>
    <lineage>
        <taxon>Bacteria</taxon>
        <taxon>Pseudomonadati</taxon>
        <taxon>Pseudomonadota</taxon>
        <taxon>Betaproteobacteria</taxon>
        <taxon>Burkholderiales</taxon>
        <taxon>Burkholderiaceae</taxon>
        <taxon>Ralstonia</taxon>
    </lineage>
</organism>
<comment type="caution">
    <text evidence="1">The sequence shown here is derived from an EMBL/GenBank/DDBJ whole genome shotgun (WGS) entry which is preliminary data.</text>
</comment>
<dbReference type="RefSeq" id="WP_154208009.1">
    <property type="nucleotide sequence ID" value="NZ_JACAWZ010000001.1"/>
</dbReference>
<dbReference type="AlphaFoldDB" id="A0A7X2HQH8"/>
<name>A0A7X2HQH8_RALPI</name>